<feature type="domain" description="Phospholipase/carboxylesterase/thioesterase" evidence="3">
    <location>
        <begin position="14"/>
        <end position="202"/>
    </location>
</feature>
<dbReference type="InterPro" id="IPR029058">
    <property type="entry name" value="AB_hydrolase_fold"/>
</dbReference>
<dbReference type="PANTHER" id="PTHR10655">
    <property type="entry name" value="LYSOPHOSPHOLIPASE-RELATED"/>
    <property type="match status" value="1"/>
</dbReference>
<comment type="similarity">
    <text evidence="1">Belongs to the AB hydrolase superfamily. AB hydrolase 2 family.</text>
</comment>
<evidence type="ECO:0000259" key="3">
    <source>
        <dbReference type="Pfam" id="PF02230"/>
    </source>
</evidence>
<reference evidence="5" key="1">
    <citation type="journal article" date="2019" name="Int. J. Syst. Evol. Microbiol.">
        <title>The Global Catalogue of Microorganisms (GCM) 10K type strain sequencing project: providing services to taxonomists for standard genome sequencing and annotation.</title>
        <authorList>
            <consortium name="The Broad Institute Genomics Platform"/>
            <consortium name="The Broad Institute Genome Sequencing Center for Infectious Disease"/>
            <person name="Wu L."/>
            <person name="Ma J."/>
        </authorList>
    </citation>
    <scope>NUCLEOTIDE SEQUENCE [LARGE SCALE GENOMIC DNA]</scope>
    <source>
        <strain evidence="5">CECT 7706</strain>
    </source>
</reference>
<organism evidence="4 5">
    <name type="scientific">Cyclobacterium jeungdonense</name>
    <dbReference type="NCBI Taxonomy" id="708087"/>
    <lineage>
        <taxon>Bacteria</taxon>
        <taxon>Pseudomonadati</taxon>
        <taxon>Bacteroidota</taxon>
        <taxon>Cytophagia</taxon>
        <taxon>Cytophagales</taxon>
        <taxon>Cyclobacteriaceae</taxon>
        <taxon>Cyclobacterium</taxon>
    </lineage>
</organism>
<dbReference type="RefSeq" id="WP_163383851.1">
    <property type="nucleotide sequence ID" value="NZ_JAUFQS010000004.1"/>
</dbReference>
<keyword evidence="2 4" id="KW-0378">Hydrolase</keyword>
<keyword evidence="5" id="KW-1185">Reference proteome</keyword>
<proteinExistence type="inferred from homology"/>
<dbReference type="InterPro" id="IPR003140">
    <property type="entry name" value="PLipase/COase/thioEstase"/>
</dbReference>
<evidence type="ECO:0000256" key="1">
    <source>
        <dbReference type="ARBA" id="ARBA00006499"/>
    </source>
</evidence>
<dbReference type="InterPro" id="IPR050565">
    <property type="entry name" value="LYPA1-2/EST-like"/>
</dbReference>
<sequence>MEQLVKAGKDLIQAEKVAIILHGRGGNASGMKGLIEVLSFPDFAFLIPQAPGNTWYPYGFMAEESENEPYLSQSLEQIHSLVQGLKEDGKDLSNLYFIGFSQGACLALEYIARYPARYGGACAFTGGLIGKSVSAEKYPGDLKGTPVFIGASEKDFHVPMARIQASGSILSGMQADVKILGFPDGMHTIREEEIAAANDFIFKKTP</sequence>
<evidence type="ECO:0000313" key="4">
    <source>
        <dbReference type="EMBL" id="MDN3686955.1"/>
    </source>
</evidence>
<evidence type="ECO:0000256" key="2">
    <source>
        <dbReference type="ARBA" id="ARBA00022801"/>
    </source>
</evidence>
<gene>
    <name evidence="4" type="ORF">QWZ15_03870</name>
</gene>
<dbReference type="Gene3D" id="3.40.50.1820">
    <property type="entry name" value="alpha/beta hydrolase"/>
    <property type="match status" value="1"/>
</dbReference>
<name>A0ABT8C5F3_9BACT</name>
<dbReference type="EMBL" id="JAUFQS010000004">
    <property type="protein sequence ID" value="MDN3686955.1"/>
    <property type="molecule type" value="Genomic_DNA"/>
</dbReference>
<comment type="caution">
    <text evidence="4">The sequence shown here is derived from an EMBL/GenBank/DDBJ whole genome shotgun (WGS) entry which is preliminary data.</text>
</comment>
<dbReference type="PANTHER" id="PTHR10655:SF17">
    <property type="entry name" value="LYSOPHOSPHOLIPASE-LIKE PROTEIN 1"/>
    <property type="match status" value="1"/>
</dbReference>
<dbReference type="GO" id="GO:0016787">
    <property type="term" value="F:hydrolase activity"/>
    <property type="evidence" value="ECO:0007669"/>
    <property type="project" value="UniProtKB-KW"/>
</dbReference>
<dbReference type="Pfam" id="PF02230">
    <property type="entry name" value="Abhydrolase_2"/>
    <property type="match status" value="1"/>
</dbReference>
<evidence type="ECO:0000313" key="5">
    <source>
        <dbReference type="Proteomes" id="UP001236663"/>
    </source>
</evidence>
<accession>A0ABT8C5F3</accession>
<dbReference type="Proteomes" id="UP001236663">
    <property type="component" value="Unassembled WGS sequence"/>
</dbReference>
<dbReference type="SUPFAM" id="SSF53474">
    <property type="entry name" value="alpha/beta-Hydrolases"/>
    <property type="match status" value="1"/>
</dbReference>
<protein>
    <submittedName>
        <fullName evidence="4">Dienelactone hydrolase family protein</fullName>
    </submittedName>
</protein>